<dbReference type="Proteomes" id="UP000609064">
    <property type="component" value="Unassembled WGS sequence"/>
</dbReference>
<dbReference type="InterPro" id="IPR011004">
    <property type="entry name" value="Trimer_LpxA-like_sf"/>
</dbReference>
<keyword evidence="2" id="KW-1185">Reference proteome</keyword>
<comment type="caution">
    <text evidence="1">The sequence shown here is derived from an EMBL/GenBank/DDBJ whole genome shotgun (WGS) entry which is preliminary data.</text>
</comment>
<dbReference type="Pfam" id="PF00132">
    <property type="entry name" value="Hexapep"/>
    <property type="match status" value="1"/>
</dbReference>
<dbReference type="Gene3D" id="2.160.10.10">
    <property type="entry name" value="Hexapeptide repeat proteins"/>
    <property type="match status" value="1"/>
</dbReference>
<name>A0A916Z8D6_9BACT</name>
<reference evidence="1" key="2">
    <citation type="submission" date="2020-09" db="EMBL/GenBank/DDBJ databases">
        <authorList>
            <person name="Sun Q."/>
            <person name="Zhou Y."/>
        </authorList>
    </citation>
    <scope>NUCLEOTIDE SEQUENCE</scope>
    <source>
        <strain evidence="1">CGMCC 1.15958</strain>
    </source>
</reference>
<proteinExistence type="predicted"/>
<gene>
    <name evidence="1" type="ORF">GCM10011514_51880</name>
</gene>
<protein>
    <submittedName>
        <fullName evidence="1">Gamma carbonic anhydrase family protein</fullName>
    </submittedName>
</protein>
<dbReference type="InterPro" id="IPR050484">
    <property type="entry name" value="Transf_Hexapept/Carb_Anhydrase"/>
</dbReference>
<evidence type="ECO:0000313" key="1">
    <source>
        <dbReference type="EMBL" id="GGD81415.1"/>
    </source>
</evidence>
<reference evidence="1" key="1">
    <citation type="journal article" date="2014" name="Int. J. Syst. Evol. Microbiol.">
        <title>Complete genome sequence of Corynebacterium casei LMG S-19264T (=DSM 44701T), isolated from a smear-ripened cheese.</title>
        <authorList>
            <consortium name="US DOE Joint Genome Institute (JGI-PGF)"/>
            <person name="Walter F."/>
            <person name="Albersmeier A."/>
            <person name="Kalinowski J."/>
            <person name="Ruckert C."/>
        </authorList>
    </citation>
    <scope>NUCLEOTIDE SEQUENCE</scope>
    <source>
        <strain evidence="1">CGMCC 1.15958</strain>
    </source>
</reference>
<dbReference type="InterPro" id="IPR001451">
    <property type="entry name" value="Hexapep"/>
</dbReference>
<dbReference type="CDD" id="cd04645">
    <property type="entry name" value="LbH_gamma_CA_like"/>
    <property type="match status" value="1"/>
</dbReference>
<dbReference type="PANTHER" id="PTHR13061:SF29">
    <property type="entry name" value="GAMMA CARBONIC ANHYDRASE-LIKE 1, MITOCHONDRIAL-RELATED"/>
    <property type="match status" value="1"/>
</dbReference>
<accession>A0A916Z8D6</accession>
<sequence length="161" mass="17187">MPNFIAQNATVVGKVSLGEDSSVWYSAVIRADVEEIIIGKRTNIQEGAILHADFGEPTIIGDDVTVGHGAIVHGAIVGDGTLIGMRSTILNRAKIGKHCIIGACALVTEGMEIPDYSMVLGVPAKVVKQLPTEYAEKLLMSASHYVEMAKKHQSGEFKSIQ</sequence>
<dbReference type="RefSeq" id="WP_188771051.1">
    <property type="nucleotide sequence ID" value="NZ_BMKK01000017.1"/>
</dbReference>
<dbReference type="PANTHER" id="PTHR13061">
    <property type="entry name" value="DYNACTIN SUBUNIT P25"/>
    <property type="match status" value="1"/>
</dbReference>
<organism evidence="1 2">
    <name type="scientific">Emticicia aquatilis</name>
    <dbReference type="NCBI Taxonomy" id="1537369"/>
    <lineage>
        <taxon>Bacteria</taxon>
        <taxon>Pseudomonadati</taxon>
        <taxon>Bacteroidota</taxon>
        <taxon>Cytophagia</taxon>
        <taxon>Cytophagales</taxon>
        <taxon>Leadbetterellaceae</taxon>
        <taxon>Emticicia</taxon>
    </lineage>
</organism>
<evidence type="ECO:0000313" key="2">
    <source>
        <dbReference type="Proteomes" id="UP000609064"/>
    </source>
</evidence>
<dbReference type="AlphaFoldDB" id="A0A916Z8D6"/>
<dbReference type="InterPro" id="IPR047324">
    <property type="entry name" value="LbH_gamma_CA-like"/>
</dbReference>
<dbReference type="EMBL" id="BMKK01000017">
    <property type="protein sequence ID" value="GGD81415.1"/>
    <property type="molecule type" value="Genomic_DNA"/>
</dbReference>
<dbReference type="SUPFAM" id="SSF51161">
    <property type="entry name" value="Trimeric LpxA-like enzymes"/>
    <property type="match status" value="1"/>
</dbReference>